<dbReference type="GO" id="GO:0008270">
    <property type="term" value="F:zinc ion binding"/>
    <property type="evidence" value="ECO:0007669"/>
    <property type="project" value="UniProtKB-KW"/>
</dbReference>
<comment type="caution">
    <text evidence="8">The sequence shown here is derived from an EMBL/GenBank/DDBJ whole genome shotgun (WGS) entry which is preliminary data.</text>
</comment>
<dbReference type="SMART" id="SM00355">
    <property type="entry name" value="ZnF_C2H2"/>
    <property type="match status" value="3"/>
</dbReference>
<dbReference type="GO" id="GO:0000977">
    <property type="term" value="F:RNA polymerase II transcription regulatory region sequence-specific DNA binding"/>
    <property type="evidence" value="ECO:0007669"/>
    <property type="project" value="TreeGrafter"/>
</dbReference>
<dbReference type="InterPro" id="IPR013087">
    <property type="entry name" value="Znf_C2H2_type"/>
</dbReference>
<keyword evidence="9" id="KW-1185">Reference proteome</keyword>
<name>A0AAN8IHN6_TRICO</name>
<dbReference type="PROSITE" id="PS00028">
    <property type="entry name" value="ZINC_FINGER_C2H2_1"/>
    <property type="match status" value="1"/>
</dbReference>
<evidence type="ECO:0000256" key="1">
    <source>
        <dbReference type="ARBA" id="ARBA00022723"/>
    </source>
</evidence>
<evidence type="ECO:0000259" key="7">
    <source>
        <dbReference type="PROSITE" id="PS50157"/>
    </source>
</evidence>
<dbReference type="Proteomes" id="UP001331761">
    <property type="component" value="Unassembled WGS sequence"/>
</dbReference>
<keyword evidence="4" id="KW-0862">Zinc</keyword>
<evidence type="ECO:0000256" key="4">
    <source>
        <dbReference type="ARBA" id="ARBA00022833"/>
    </source>
</evidence>
<reference evidence="8 9" key="1">
    <citation type="submission" date="2019-10" db="EMBL/GenBank/DDBJ databases">
        <title>Assembly and Annotation for the nematode Trichostrongylus colubriformis.</title>
        <authorList>
            <person name="Martin J."/>
        </authorList>
    </citation>
    <scope>NUCLEOTIDE SEQUENCE [LARGE SCALE GENOMIC DNA]</scope>
    <source>
        <strain evidence="8">G859</strain>
        <tissue evidence="8">Whole worm</tissue>
    </source>
</reference>
<proteinExistence type="predicted"/>
<feature type="domain" description="C2H2-type" evidence="7">
    <location>
        <begin position="57"/>
        <end position="85"/>
    </location>
</feature>
<dbReference type="GO" id="GO:0000981">
    <property type="term" value="F:DNA-binding transcription factor activity, RNA polymerase II-specific"/>
    <property type="evidence" value="ECO:0007669"/>
    <property type="project" value="TreeGrafter"/>
</dbReference>
<accession>A0AAN8IHN6</accession>
<evidence type="ECO:0000256" key="3">
    <source>
        <dbReference type="ARBA" id="ARBA00022771"/>
    </source>
</evidence>
<gene>
    <name evidence="8" type="ORF">GCK32_005028</name>
</gene>
<evidence type="ECO:0000313" key="8">
    <source>
        <dbReference type="EMBL" id="KAK5973966.1"/>
    </source>
</evidence>
<dbReference type="PROSITE" id="PS50157">
    <property type="entry name" value="ZINC_FINGER_C2H2_2"/>
    <property type="match status" value="1"/>
</dbReference>
<keyword evidence="1" id="KW-0479">Metal-binding</keyword>
<evidence type="ECO:0000256" key="5">
    <source>
        <dbReference type="PROSITE-ProRule" id="PRU00042"/>
    </source>
</evidence>
<sequence>MRHIGRRHTSQYRDGLEDKIATNKWRTEKKPIEVDLPKKFDEDFPSAQQCGDLVPRLLCVHCGATFDNRTDLDRHVTNTHRSFKCQHCGEISNGYASLKAHEMRQRAQAFVCSCGASFSRQSELRAHRNACRKRGSFLCLVCERLFTQRVQLDRYWKKEHFVNAQCTECGWIAAAPLRKAEHALEVDKNYICGYCGVEEPSIDHVSAEHLKRLKESISVRQTNKKQDRSSSSRSDTSPSEPTDAPFNVEEDQKQPREEALRREAFPVIRPVGADAKADRLLSEYFWLIFQDFGSISFNSNGALKSRELPEPAVVSMDDTHVDLLLGCLEWFASFKGYDESSHATFEREKELTVPVEFFENASHAVV</sequence>
<keyword evidence="3 5" id="KW-0863">Zinc-finger</keyword>
<feature type="compositionally biased region" description="Basic and acidic residues" evidence="6">
    <location>
        <begin position="250"/>
        <end position="261"/>
    </location>
</feature>
<dbReference type="GO" id="GO:0005634">
    <property type="term" value="C:nucleus"/>
    <property type="evidence" value="ECO:0007669"/>
    <property type="project" value="TreeGrafter"/>
</dbReference>
<dbReference type="PANTHER" id="PTHR24409:SF295">
    <property type="entry name" value="AZ2-RELATED"/>
    <property type="match status" value="1"/>
</dbReference>
<evidence type="ECO:0000256" key="2">
    <source>
        <dbReference type="ARBA" id="ARBA00022737"/>
    </source>
</evidence>
<dbReference type="PANTHER" id="PTHR24409">
    <property type="entry name" value="ZINC FINGER PROTEIN 142"/>
    <property type="match status" value="1"/>
</dbReference>
<feature type="region of interest" description="Disordered" evidence="6">
    <location>
        <begin position="217"/>
        <end position="261"/>
    </location>
</feature>
<dbReference type="AlphaFoldDB" id="A0AAN8IHN6"/>
<keyword evidence="2" id="KW-0677">Repeat</keyword>
<evidence type="ECO:0000313" key="9">
    <source>
        <dbReference type="Proteomes" id="UP001331761"/>
    </source>
</evidence>
<dbReference type="EMBL" id="WIXE01014850">
    <property type="protein sequence ID" value="KAK5973966.1"/>
    <property type="molecule type" value="Genomic_DNA"/>
</dbReference>
<protein>
    <recommendedName>
        <fullName evidence="7">C2H2-type domain-containing protein</fullName>
    </recommendedName>
</protein>
<feature type="compositionally biased region" description="Low complexity" evidence="6">
    <location>
        <begin position="231"/>
        <end position="242"/>
    </location>
</feature>
<dbReference type="Gene3D" id="3.30.160.60">
    <property type="entry name" value="Classic Zinc Finger"/>
    <property type="match status" value="2"/>
</dbReference>
<evidence type="ECO:0000256" key="6">
    <source>
        <dbReference type="SAM" id="MobiDB-lite"/>
    </source>
</evidence>
<organism evidence="8 9">
    <name type="scientific">Trichostrongylus colubriformis</name>
    <name type="common">Black scour worm</name>
    <dbReference type="NCBI Taxonomy" id="6319"/>
    <lineage>
        <taxon>Eukaryota</taxon>
        <taxon>Metazoa</taxon>
        <taxon>Ecdysozoa</taxon>
        <taxon>Nematoda</taxon>
        <taxon>Chromadorea</taxon>
        <taxon>Rhabditida</taxon>
        <taxon>Rhabditina</taxon>
        <taxon>Rhabditomorpha</taxon>
        <taxon>Strongyloidea</taxon>
        <taxon>Trichostrongylidae</taxon>
        <taxon>Trichostrongylus</taxon>
    </lineage>
</organism>